<dbReference type="GO" id="GO:1990904">
    <property type="term" value="C:ribonucleoprotein complex"/>
    <property type="evidence" value="ECO:0007669"/>
    <property type="project" value="UniProtKB-KW"/>
</dbReference>
<evidence type="ECO:0000313" key="7">
    <source>
        <dbReference type="Proteomes" id="UP000887574"/>
    </source>
</evidence>
<evidence type="ECO:0000256" key="5">
    <source>
        <dbReference type="ARBA" id="ARBA00035381"/>
    </source>
</evidence>
<dbReference type="InterPro" id="IPR000244">
    <property type="entry name" value="Ribosomal_bL9"/>
</dbReference>
<accession>A0A915DE26</accession>
<evidence type="ECO:0000256" key="2">
    <source>
        <dbReference type="ARBA" id="ARBA00022980"/>
    </source>
</evidence>
<protein>
    <recommendedName>
        <fullName evidence="4">Large ribosomal subunit protein bL9m</fullName>
    </recommendedName>
    <alternativeName>
        <fullName evidence="5">39S ribosomal protein L9, mitochondrial</fullName>
    </alternativeName>
</protein>
<dbReference type="WBParaSite" id="jg18621">
    <property type="protein sequence ID" value="jg18621"/>
    <property type="gene ID" value="jg18621"/>
</dbReference>
<name>A0A915DE26_9BILA</name>
<comment type="similarity">
    <text evidence="1">Belongs to the bacterial ribosomal protein bL9 family.</text>
</comment>
<dbReference type="InterPro" id="IPR036935">
    <property type="entry name" value="Ribosomal_bL9_N_sf"/>
</dbReference>
<organism evidence="7 8">
    <name type="scientific">Ditylenchus dipsaci</name>
    <dbReference type="NCBI Taxonomy" id="166011"/>
    <lineage>
        <taxon>Eukaryota</taxon>
        <taxon>Metazoa</taxon>
        <taxon>Ecdysozoa</taxon>
        <taxon>Nematoda</taxon>
        <taxon>Chromadorea</taxon>
        <taxon>Rhabditida</taxon>
        <taxon>Tylenchina</taxon>
        <taxon>Tylenchomorpha</taxon>
        <taxon>Sphaerularioidea</taxon>
        <taxon>Anguinidae</taxon>
        <taxon>Anguininae</taxon>
        <taxon>Ditylenchus</taxon>
    </lineage>
</organism>
<dbReference type="PANTHER" id="PTHR21368">
    <property type="entry name" value="50S RIBOSOMAL PROTEIN L9"/>
    <property type="match status" value="1"/>
</dbReference>
<dbReference type="InterPro" id="IPR009027">
    <property type="entry name" value="Ribosomal_bL9/RNase_H1_N"/>
</dbReference>
<dbReference type="GO" id="GO:0006412">
    <property type="term" value="P:translation"/>
    <property type="evidence" value="ECO:0007669"/>
    <property type="project" value="InterPro"/>
</dbReference>
<keyword evidence="3" id="KW-0687">Ribonucleoprotein</keyword>
<proteinExistence type="inferred from homology"/>
<reference evidence="8" key="1">
    <citation type="submission" date="2022-11" db="UniProtKB">
        <authorList>
            <consortium name="WormBaseParasite"/>
        </authorList>
    </citation>
    <scope>IDENTIFICATION</scope>
</reference>
<dbReference type="InterPro" id="IPR020070">
    <property type="entry name" value="Ribosomal_bL9_N"/>
</dbReference>
<keyword evidence="7" id="KW-1185">Reference proteome</keyword>
<dbReference type="GO" id="GO:0005840">
    <property type="term" value="C:ribosome"/>
    <property type="evidence" value="ECO:0007669"/>
    <property type="project" value="UniProtKB-KW"/>
</dbReference>
<evidence type="ECO:0000256" key="4">
    <source>
        <dbReference type="ARBA" id="ARBA00035194"/>
    </source>
</evidence>
<evidence type="ECO:0000256" key="3">
    <source>
        <dbReference type="ARBA" id="ARBA00023274"/>
    </source>
</evidence>
<evidence type="ECO:0000256" key="1">
    <source>
        <dbReference type="ARBA" id="ARBA00010605"/>
    </source>
</evidence>
<evidence type="ECO:0000259" key="6">
    <source>
        <dbReference type="Pfam" id="PF01281"/>
    </source>
</evidence>
<dbReference type="GO" id="GO:0003735">
    <property type="term" value="F:structural constituent of ribosome"/>
    <property type="evidence" value="ECO:0007669"/>
    <property type="project" value="InterPro"/>
</dbReference>
<dbReference type="SUPFAM" id="SSF55658">
    <property type="entry name" value="L9 N-domain-like"/>
    <property type="match status" value="1"/>
</dbReference>
<dbReference type="Gene3D" id="3.40.5.10">
    <property type="entry name" value="Ribosomal protein L9, N-terminal domain"/>
    <property type="match status" value="1"/>
</dbReference>
<evidence type="ECO:0000313" key="8">
    <source>
        <dbReference type="WBParaSite" id="jg18621"/>
    </source>
</evidence>
<dbReference type="Proteomes" id="UP000887574">
    <property type="component" value="Unplaced"/>
</dbReference>
<dbReference type="AlphaFoldDB" id="A0A915DE26"/>
<dbReference type="Pfam" id="PF01281">
    <property type="entry name" value="Ribosomal_L9_N"/>
    <property type="match status" value="1"/>
</dbReference>
<keyword evidence="2" id="KW-0689">Ribosomal protein</keyword>
<feature type="domain" description="Ribosomal protein L9" evidence="6">
    <location>
        <begin position="74"/>
        <end position="118"/>
    </location>
</feature>
<sequence>MQRAPGKFFLCSFGLFQSPRLFSMQHTRKTLILRHVFQPERTPEGSIQRRPQENPNFQKYERVDIESLRPADPVKVILLCDIEGFGLQFDVMEVPASLARHDLIPRRKAVFASPFDLDYFAKKKESMKDELEKRVRIPYDYLKLGRVLMAKMVPIYVSMDMPWTIDKQIVAASLKEAGIELKTSALHLTDQLISGPNYMIEATIFRFYVVVGNQYIVPMLGRLTHVSPDDSTESFYPVHSKLPTEEQLQKFGLKFEDPVYMKKPAGEDFNAVEYMKKNGSK</sequence>